<sequence>MVYVSQGNVVDSQSPWRLSYIPEMFWGLINFIVLFFQTLVSPSMTKKGNSHVTDYRSGQGNWLIVIVENWVMAHSPHPLQGEEWVDLEAVEEDLVPHQWVAEDEEGKHSAVLIPFMGDHSRVRTSHKVQEDISQTYRRTSHKPVEGHLTNLQEDISQTCGRTSHKPAGGHLTNLQEDISQTCWRTFHKPAEGHLTNLQEDISQTYRRTFHKPTEGHLTNLQEDISQTYRRTSHKPTEGHLTNLQEDISQTYRTSHKPAGGHFTHLQEDISQTYRRTSHQPTGGHLTNLQEDILQTYGRTSNRTSAEHIRISSRTFRTSLMLI</sequence>
<comment type="subcellular location">
    <subcellularLocation>
        <location evidence="1">Membrane</location>
        <topology evidence="1">Single-pass membrane protein</topology>
    </subcellularLocation>
</comment>
<evidence type="ECO:0000313" key="7">
    <source>
        <dbReference type="Proteomes" id="UP000242188"/>
    </source>
</evidence>
<keyword evidence="7" id="KW-1185">Reference proteome</keyword>
<dbReference type="AlphaFoldDB" id="A0A210QYN9"/>
<dbReference type="PANTHER" id="PTHR16875">
    <property type="entry name" value="SELENOPROTEIN K"/>
    <property type="match status" value="1"/>
</dbReference>
<evidence type="ECO:0000256" key="1">
    <source>
        <dbReference type="ARBA" id="ARBA00004167"/>
    </source>
</evidence>
<reference evidence="6 7" key="1">
    <citation type="journal article" date="2017" name="Nat. Ecol. Evol.">
        <title>Scallop genome provides insights into evolution of bilaterian karyotype and development.</title>
        <authorList>
            <person name="Wang S."/>
            <person name="Zhang J."/>
            <person name="Jiao W."/>
            <person name="Li J."/>
            <person name="Xun X."/>
            <person name="Sun Y."/>
            <person name="Guo X."/>
            <person name="Huan P."/>
            <person name="Dong B."/>
            <person name="Zhang L."/>
            <person name="Hu X."/>
            <person name="Sun X."/>
            <person name="Wang J."/>
            <person name="Zhao C."/>
            <person name="Wang Y."/>
            <person name="Wang D."/>
            <person name="Huang X."/>
            <person name="Wang R."/>
            <person name="Lv J."/>
            <person name="Li Y."/>
            <person name="Zhang Z."/>
            <person name="Liu B."/>
            <person name="Lu W."/>
            <person name="Hui Y."/>
            <person name="Liang J."/>
            <person name="Zhou Z."/>
            <person name="Hou R."/>
            <person name="Li X."/>
            <person name="Liu Y."/>
            <person name="Li H."/>
            <person name="Ning X."/>
            <person name="Lin Y."/>
            <person name="Zhao L."/>
            <person name="Xing Q."/>
            <person name="Dou J."/>
            <person name="Li Y."/>
            <person name="Mao J."/>
            <person name="Guo H."/>
            <person name="Dou H."/>
            <person name="Li T."/>
            <person name="Mu C."/>
            <person name="Jiang W."/>
            <person name="Fu Q."/>
            <person name="Fu X."/>
            <person name="Miao Y."/>
            <person name="Liu J."/>
            <person name="Yu Q."/>
            <person name="Li R."/>
            <person name="Liao H."/>
            <person name="Li X."/>
            <person name="Kong Y."/>
            <person name="Jiang Z."/>
            <person name="Chourrout D."/>
            <person name="Li R."/>
            <person name="Bao Z."/>
        </authorList>
    </citation>
    <scope>NUCLEOTIDE SEQUENCE [LARGE SCALE GENOMIC DNA]</scope>
    <source>
        <strain evidence="6 7">PY_sf001</strain>
    </source>
</reference>
<evidence type="ECO:0000256" key="3">
    <source>
        <dbReference type="ARBA" id="ARBA00022933"/>
    </source>
</evidence>
<dbReference type="EMBL" id="NEDP02001209">
    <property type="protein sequence ID" value="OWF53812.1"/>
    <property type="molecule type" value="Genomic_DNA"/>
</dbReference>
<dbReference type="GO" id="GO:0005794">
    <property type="term" value="C:Golgi apparatus"/>
    <property type="evidence" value="ECO:0007669"/>
    <property type="project" value="TreeGrafter"/>
</dbReference>
<keyword evidence="4" id="KW-1133">Transmembrane helix</keyword>
<evidence type="ECO:0000256" key="2">
    <source>
        <dbReference type="ARBA" id="ARBA00022692"/>
    </source>
</evidence>
<dbReference type="STRING" id="6573.A0A210QYN9"/>
<dbReference type="Pfam" id="PF10961">
    <property type="entry name" value="SelK_SelG"/>
    <property type="match status" value="1"/>
</dbReference>
<evidence type="ECO:0000256" key="4">
    <source>
        <dbReference type="ARBA" id="ARBA00022989"/>
    </source>
</evidence>
<keyword evidence="5" id="KW-0472">Membrane</keyword>
<dbReference type="PANTHER" id="PTHR16875:SF0">
    <property type="entry name" value="SELENOPROTEIN K"/>
    <property type="match status" value="1"/>
</dbReference>
<evidence type="ECO:0000256" key="5">
    <source>
        <dbReference type="ARBA" id="ARBA00023136"/>
    </source>
</evidence>
<dbReference type="GO" id="GO:0005789">
    <property type="term" value="C:endoplasmic reticulum membrane"/>
    <property type="evidence" value="ECO:0007669"/>
    <property type="project" value="TreeGrafter"/>
</dbReference>
<name>A0A210QYN9_MIZYE</name>
<accession>A0A210QYN9</accession>
<dbReference type="InterPro" id="IPR024491">
    <property type="entry name" value="Se_SelK/SelG"/>
</dbReference>
<evidence type="ECO:0000313" key="6">
    <source>
        <dbReference type="EMBL" id="OWF53812.1"/>
    </source>
</evidence>
<dbReference type="GO" id="GO:0032469">
    <property type="term" value="P:endoplasmic reticulum calcium ion homeostasis"/>
    <property type="evidence" value="ECO:0007669"/>
    <property type="project" value="TreeGrafter"/>
</dbReference>
<dbReference type="OrthoDB" id="167295at2759"/>
<protein>
    <submittedName>
        <fullName evidence="6">Selenoprotein K</fullName>
    </submittedName>
</protein>
<dbReference type="GO" id="GO:0006816">
    <property type="term" value="P:calcium ion transport"/>
    <property type="evidence" value="ECO:0007669"/>
    <property type="project" value="TreeGrafter"/>
</dbReference>
<organism evidence="6 7">
    <name type="scientific">Mizuhopecten yessoensis</name>
    <name type="common">Japanese scallop</name>
    <name type="synonym">Patinopecten yessoensis</name>
    <dbReference type="NCBI Taxonomy" id="6573"/>
    <lineage>
        <taxon>Eukaryota</taxon>
        <taxon>Metazoa</taxon>
        <taxon>Spiralia</taxon>
        <taxon>Lophotrochozoa</taxon>
        <taxon>Mollusca</taxon>
        <taxon>Bivalvia</taxon>
        <taxon>Autobranchia</taxon>
        <taxon>Pteriomorphia</taxon>
        <taxon>Pectinida</taxon>
        <taxon>Pectinoidea</taxon>
        <taxon>Pectinidae</taxon>
        <taxon>Mizuhopecten</taxon>
    </lineage>
</organism>
<dbReference type="Proteomes" id="UP000242188">
    <property type="component" value="Unassembled WGS sequence"/>
</dbReference>
<gene>
    <name evidence="6" type="ORF">KP79_PYT00407</name>
</gene>
<comment type="caution">
    <text evidence="6">The sequence shown here is derived from an EMBL/GenBank/DDBJ whole genome shotgun (WGS) entry which is preliminary data.</text>
</comment>
<keyword evidence="2" id="KW-0812">Transmembrane</keyword>
<proteinExistence type="predicted"/>
<keyword evidence="3" id="KW-0712">Selenocysteine</keyword>